<evidence type="ECO:0000256" key="1">
    <source>
        <dbReference type="SAM" id="Phobius"/>
    </source>
</evidence>
<dbReference type="Pfam" id="PF07963">
    <property type="entry name" value="N_methyl"/>
    <property type="match status" value="1"/>
</dbReference>
<dbReference type="Proteomes" id="UP000611629">
    <property type="component" value="Unassembled WGS sequence"/>
</dbReference>
<dbReference type="InterPro" id="IPR012902">
    <property type="entry name" value="N_methyl_site"/>
</dbReference>
<reference evidence="2" key="1">
    <citation type="submission" date="2020-07" db="EMBL/GenBank/DDBJ databases">
        <title>Genomic analysis of a strain of Sedimentibacter Hydroxybenzoicus DSM7310.</title>
        <authorList>
            <person name="Ma S."/>
        </authorList>
    </citation>
    <scope>NUCLEOTIDE SEQUENCE</scope>
    <source>
        <strain evidence="2">DSM 7310</strain>
    </source>
</reference>
<protein>
    <submittedName>
        <fullName evidence="2">Type II secretion system protein</fullName>
    </submittedName>
</protein>
<dbReference type="NCBIfam" id="TIGR02532">
    <property type="entry name" value="IV_pilin_GFxxxE"/>
    <property type="match status" value="1"/>
</dbReference>
<organism evidence="2 3">
    <name type="scientific">Sedimentibacter hydroxybenzoicus DSM 7310</name>
    <dbReference type="NCBI Taxonomy" id="1123245"/>
    <lineage>
        <taxon>Bacteria</taxon>
        <taxon>Bacillati</taxon>
        <taxon>Bacillota</taxon>
        <taxon>Tissierellia</taxon>
        <taxon>Sedimentibacter</taxon>
    </lineage>
</organism>
<dbReference type="RefSeq" id="WP_179237992.1">
    <property type="nucleotide sequence ID" value="NZ_JACBNQ010000008.1"/>
</dbReference>
<proteinExistence type="predicted"/>
<dbReference type="AlphaFoldDB" id="A0A974GWB2"/>
<evidence type="ECO:0000313" key="3">
    <source>
        <dbReference type="Proteomes" id="UP000611629"/>
    </source>
</evidence>
<name>A0A974GWB2_SEDHY</name>
<evidence type="ECO:0000313" key="2">
    <source>
        <dbReference type="EMBL" id="NYB74289.1"/>
    </source>
</evidence>
<gene>
    <name evidence="2" type="ORF">HZF24_09040</name>
</gene>
<accession>A0A974GWB2</accession>
<keyword evidence="1" id="KW-0812">Transmembrane</keyword>
<keyword evidence="1" id="KW-1133">Transmembrane helix</keyword>
<sequence length="124" mass="14038">MKNNEGFTLLEVMLTLSIFGMVAVPLMSILVFAAKVNYESDREYKSFLAAQSCMEEIKAAGIDTEDYIYDSNTGSYERTISQNDNEFGYEVRIVPEKSFYYVIDISILDNGEVINTLRGSMIVK</sequence>
<keyword evidence="3" id="KW-1185">Reference proteome</keyword>
<dbReference type="EMBL" id="JACBNQ010000008">
    <property type="protein sequence ID" value="NYB74289.1"/>
    <property type="molecule type" value="Genomic_DNA"/>
</dbReference>
<comment type="caution">
    <text evidence="2">The sequence shown here is derived from an EMBL/GenBank/DDBJ whole genome shotgun (WGS) entry which is preliminary data.</text>
</comment>
<keyword evidence="1" id="KW-0472">Membrane</keyword>
<feature type="transmembrane region" description="Helical" evidence="1">
    <location>
        <begin position="12"/>
        <end position="34"/>
    </location>
</feature>